<keyword evidence="3 4" id="KW-0067">ATP-binding</keyword>
<evidence type="ECO:0000313" key="7">
    <source>
        <dbReference type="Proteomes" id="UP000245263"/>
    </source>
</evidence>
<dbReference type="Gene3D" id="3.40.50.20">
    <property type="match status" value="1"/>
</dbReference>
<dbReference type="PANTHER" id="PTHR43585">
    <property type="entry name" value="FUMIPYRROLE BIOSYNTHESIS PROTEIN C"/>
    <property type="match status" value="1"/>
</dbReference>
<dbReference type="SUPFAM" id="SSF56059">
    <property type="entry name" value="Glutathione synthetase ATP-binding domain-like"/>
    <property type="match status" value="1"/>
</dbReference>
<keyword evidence="1" id="KW-0436">Ligase</keyword>
<keyword evidence="2 4" id="KW-0547">Nucleotide-binding</keyword>
<accession>A0ABN6KCH7</accession>
<dbReference type="InterPro" id="IPR011761">
    <property type="entry name" value="ATP-grasp"/>
</dbReference>
<dbReference type="InterPro" id="IPR052032">
    <property type="entry name" value="ATP-dep_AA_Ligase"/>
</dbReference>
<protein>
    <submittedName>
        <fullName evidence="6">Biotin carboxylase</fullName>
    </submittedName>
</protein>
<name>A0ABN6KCH7_9LEPT</name>
<sequence length="402" mass="44785">MAKKFIGSFISIGAGKNQLPLILAAKERGLHVIGIDKNSTAVGFSHCDIRILESTKEYRKILHAMSRVPMTEKLQGVATRSFGDATYSASYLSEKFKLIGNPSTSVSLFSNKKQIKSLLEKKGILVPKSQTIGLEKKKGSKKNELPQFPVIVKPSLGFAKRGIEIIEEEKAWSDWQKTIKSDQWIVESKIEGDEITALGFVVSGKFYLLSLSDKITTKEPPFLEVAHITPSERIDMAGEIKMICQAIVNLTKLKNGPFVAEFKINSQGDCYLLESAPEVGGEFLAEQLLPKHYGYSYFSDLISLYLGEKPKPNFLHKPKGKAKKTAIIFRIPHKKQKLVGEEPELKLADGESLFFKESLIPEGESLEKREGNAKRPFVYGISTTSEVGNKDWIADIQDRMNG</sequence>
<evidence type="ECO:0000256" key="3">
    <source>
        <dbReference type="ARBA" id="ARBA00022840"/>
    </source>
</evidence>
<organism evidence="6 7">
    <name type="scientific">Leptospira kobayashii</name>
    <dbReference type="NCBI Taxonomy" id="1917830"/>
    <lineage>
        <taxon>Bacteria</taxon>
        <taxon>Pseudomonadati</taxon>
        <taxon>Spirochaetota</taxon>
        <taxon>Spirochaetia</taxon>
        <taxon>Leptospirales</taxon>
        <taxon>Leptospiraceae</taxon>
        <taxon>Leptospira</taxon>
    </lineage>
</organism>
<dbReference type="PANTHER" id="PTHR43585:SF2">
    <property type="entry name" value="ATP-GRASP ENZYME FSQD"/>
    <property type="match status" value="1"/>
</dbReference>
<dbReference type="RefSeq" id="WP_109019614.1">
    <property type="nucleotide sequence ID" value="NZ_AP025028.1"/>
</dbReference>
<evidence type="ECO:0000256" key="1">
    <source>
        <dbReference type="ARBA" id="ARBA00022598"/>
    </source>
</evidence>
<evidence type="ECO:0000259" key="5">
    <source>
        <dbReference type="PROSITE" id="PS50975"/>
    </source>
</evidence>
<proteinExistence type="predicted"/>
<dbReference type="Gene3D" id="3.30.470.20">
    <property type="entry name" value="ATP-grasp fold, B domain"/>
    <property type="match status" value="1"/>
</dbReference>
<dbReference type="EMBL" id="AP025028">
    <property type="protein sequence ID" value="BDA78623.1"/>
    <property type="molecule type" value="Genomic_DNA"/>
</dbReference>
<keyword evidence="7" id="KW-1185">Reference proteome</keyword>
<gene>
    <name evidence="6" type="ORF">LPTSP3_g15530</name>
</gene>
<dbReference type="Pfam" id="PF13535">
    <property type="entry name" value="ATP-grasp_4"/>
    <property type="match status" value="1"/>
</dbReference>
<reference evidence="6 7" key="1">
    <citation type="submission" date="2021-08" db="EMBL/GenBank/DDBJ databases">
        <title>Complete genome sequence of Leptospira kobayashii strain E30.</title>
        <authorList>
            <person name="Nakao R."/>
            <person name="Nakamura S."/>
            <person name="Masuzawa T."/>
            <person name="Koizumi N."/>
        </authorList>
    </citation>
    <scope>NUCLEOTIDE SEQUENCE [LARGE SCALE GENOMIC DNA]</scope>
    <source>
        <strain evidence="6 7">E30</strain>
    </source>
</reference>
<feature type="domain" description="ATP-grasp" evidence="5">
    <location>
        <begin position="116"/>
        <end position="306"/>
    </location>
</feature>
<evidence type="ECO:0000256" key="2">
    <source>
        <dbReference type="ARBA" id="ARBA00022741"/>
    </source>
</evidence>
<evidence type="ECO:0000256" key="4">
    <source>
        <dbReference type="PROSITE-ProRule" id="PRU00409"/>
    </source>
</evidence>
<dbReference type="Proteomes" id="UP000245263">
    <property type="component" value="Chromosome 1"/>
</dbReference>
<dbReference type="PROSITE" id="PS50975">
    <property type="entry name" value="ATP_GRASP"/>
    <property type="match status" value="1"/>
</dbReference>
<evidence type="ECO:0000313" key="6">
    <source>
        <dbReference type="EMBL" id="BDA78623.1"/>
    </source>
</evidence>